<dbReference type="EMBL" id="CM017612">
    <property type="protein sequence ID" value="TYI36486.1"/>
    <property type="molecule type" value="Genomic_DNA"/>
</dbReference>
<feature type="region of interest" description="Disordered" evidence="1">
    <location>
        <begin position="25"/>
        <end position="70"/>
    </location>
</feature>
<gene>
    <name evidence="2" type="ORF">ES332_A03G145000v1</name>
</gene>
<name>A0A5D2R7D0_GOSTO</name>
<proteinExistence type="predicted"/>
<protein>
    <submittedName>
        <fullName evidence="2">Uncharacterized protein</fullName>
    </submittedName>
</protein>
<dbReference type="Proteomes" id="UP000322667">
    <property type="component" value="Chromosome A03"/>
</dbReference>
<reference evidence="2 3" key="1">
    <citation type="submission" date="2019-07" db="EMBL/GenBank/DDBJ databases">
        <title>WGS assembly of Gossypium tomentosum.</title>
        <authorList>
            <person name="Chen Z.J."/>
            <person name="Sreedasyam A."/>
            <person name="Ando A."/>
            <person name="Song Q."/>
            <person name="De L."/>
            <person name="Hulse-Kemp A."/>
            <person name="Ding M."/>
            <person name="Ye W."/>
            <person name="Kirkbride R."/>
            <person name="Jenkins J."/>
            <person name="Plott C."/>
            <person name="Lovell J."/>
            <person name="Lin Y.-M."/>
            <person name="Vaughn R."/>
            <person name="Liu B."/>
            <person name="Li W."/>
            <person name="Simpson S."/>
            <person name="Scheffler B."/>
            <person name="Saski C."/>
            <person name="Grover C."/>
            <person name="Hu G."/>
            <person name="Conover J."/>
            <person name="Carlson J."/>
            <person name="Shu S."/>
            <person name="Boston L."/>
            <person name="Williams M."/>
            <person name="Peterson D."/>
            <person name="Mcgee K."/>
            <person name="Jones D."/>
            <person name="Wendel J."/>
            <person name="Stelly D."/>
            <person name="Grimwood J."/>
            <person name="Schmutz J."/>
        </authorList>
    </citation>
    <scope>NUCLEOTIDE SEQUENCE [LARGE SCALE GENOMIC DNA]</scope>
    <source>
        <strain evidence="2">7179.01</strain>
    </source>
</reference>
<dbReference type="AlphaFoldDB" id="A0A5D2R7D0"/>
<sequence>MGSIAPPLGQWPALREKDFLAPFQVNPKGRVPKEVHEPSPFNRKETKERIPHPFSAPTMEEKSPTVKPRAFPVMGVSGALRRRACAGCGGRALNMLPEHVGSGGWRLGARVGC</sequence>
<evidence type="ECO:0000313" key="2">
    <source>
        <dbReference type="EMBL" id="TYI36486.1"/>
    </source>
</evidence>
<organism evidence="2 3">
    <name type="scientific">Gossypium tomentosum</name>
    <name type="common">Hawaiian cotton</name>
    <name type="synonym">Gossypium sandvicense</name>
    <dbReference type="NCBI Taxonomy" id="34277"/>
    <lineage>
        <taxon>Eukaryota</taxon>
        <taxon>Viridiplantae</taxon>
        <taxon>Streptophyta</taxon>
        <taxon>Embryophyta</taxon>
        <taxon>Tracheophyta</taxon>
        <taxon>Spermatophyta</taxon>
        <taxon>Magnoliopsida</taxon>
        <taxon>eudicotyledons</taxon>
        <taxon>Gunneridae</taxon>
        <taxon>Pentapetalae</taxon>
        <taxon>rosids</taxon>
        <taxon>malvids</taxon>
        <taxon>Malvales</taxon>
        <taxon>Malvaceae</taxon>
        <taxon>Malvoideae</taxon>
        <taxon>Gossypium</taxon>
    </lineage>
</organism>
<feature type="compositionally biased region" description="Basic and acidic residues" evidence="1">
    <location>
        <begin position="31"/>
        <end position="51"/>
    </location>
</feature>
<evidence type="ECO:0000256" key="1">
    <source>
        <dbReference type="SAM" id="MobiDB-lite"/>
    </source>
</evidence>
<evidence type="ECO:0000313" key="3">
    <source>
        <dbReference type="Proteomes" id="UP000322667"/>
    </source>
</evidence>
<keyword evidence="3" id="KW-1185">Reference proteome</keyword>
<accession>A0A5D2R7D0</accession>